<dbReference type="PROSITE" id="PS51375">
    <property type="entry name" value="PPR"/>
    <property type="match status" value="4"/>
</dbReference>
<gene>
    <name evidence="4" type="ORF">ACJRO7_017824</name>
</gene>
<protein>
    <recommendedName>
        <fullName evidence="6">Pentatricopeptide repeat-containing protein At1g08070, chloroplastic-like</fullName>
    </recommendedName>
</protein>
<dbReference type="Gene3D" id="1.25.40.10">
    <property type="entry name" value="Tetratricopeptide repeat domain"/>
    <property type="match status" value="4"/>
</dbReference>
<comment type="caution">
    <text evidence="4">The sequence shown here is derived from an EMBL/GenBank/DDBJ whole genome shotgun (WGS) entry which is preliminary data.</text>
</comment>
<evidence type="ECO:0000313" key="4">
    <source>
        <dbReference type="EMBL" id="KAL3742411.1"/>
    </source>
</evidence>
<name>A0ABD3KRJ5_EUCGL</name>
<feature type="repeat" description="PPR" evidence="3">
    <location>
        <begin position="183"/>
        <end position="217"/>
    </location>
</feature>
<dbReference type="InterPro" id="IPR046848">
    <property type="entry name" value="E_motif"/>
</dbReference>
<feature type="repeat" description="PPR" evidence="3">
    <location>
        <begin position="284"/>
        <end position="318"/>
    </location>
</feature>
<dbReference type="EMBL" id="JBJKBG010000004">
    <property type="protein sequence ID" value="KAL3742411.1"/>
    <property type="molecule type" value="Genomic_DNA"/>
</dbReference>
<dbReference type="Pfam" id="PF13041">
    <property type="entry name" value="PPR_2"/>
    <property type="match status" value="3"/>
</dbReference>
<dbReference type="InterPro" id="IPR046960">
    <property type="entry name" value="PPR_At4g14850-like_plant"/>
</dbReference>
<dbReference type="PANTHER" id="PTHR47926">
    <property type="entry name" value="PENTATRICOPEPTIDE REPEAT-CONTAINING PROTEIN"/>
    <property type="match status" value="1"/>
</dbReference>
<evidence type="ECO:0000256" key="2">
    <source>
        <dbReference type="ARBA" id="ARBA00022737"/>
    </source>
</evidence>
<evidence type="ECO:0000256" key="3">
    <source>
        <dbReference type="PROSITE-ProRule" id="PRU00708"/>
    </source>
</evidence>
<keyword evidence="5" id="KW-1185">Reference proteome</keyword>
<dbReference type="FunFam" id="1.25.40.10:FF:000333">
    <property type="entry name" value="Pentatricopeptide repeat-containing protein"/>
    <property type="match status" value="1"/>
</dbReference>
<accession>A0ABD3KRJ5</accession>
<dbReference type="AlphaFoldDB" id="A0ABD3KRJ5"/>
<feature type="repeat" description="PPR" evidence="3">
    <location>
        <begin position="385"/>
        <end position="419"/>
    </location>
</feature>
<dbReference type="NCBIfam" id="TIGR00756">
    <property type="entry name" value="PPR"/>
    <property type="match status" value="5"/>
</dbReference>
<dbReference type="FunFam" id="1.25.40.10:FF:000184">
    <property type="entry name" value="Pentatricopeptide repeat-containing protein, chloroplastic"/>
    <property type="match status" value="1"/>
</dbReference>
<comment type="similarity">
    <text evidence="1">Belongs to the PPR family. PCMP-H subfamily.</text>
</comment>
<dbReference type="PANTHER" id="PTHR47926:SF437">
    <property type="entry name" value="PENTACOTRIPEPTIDE-REPEAT REGION OF PRORP DOMAIN-CONTAINING PROTEIN"/>
    <property type="match status" value="1"/>
</dbReference>
<evidence type="ECO:0000256" key="1">
    <source>
        <dbReference type="ARBA" id="ARBA00006643"/>
    </source>
</evidence>
<keyword evidence="2" id="KW-0677">Repeat</keyword>
<sequence>MSCYFNRSLVLPKMSFPCHSLSISTTIAAKTIPPPASPEPDPVSPQFAVLRKIESCKSIQEIKQFHALVIKLRPLQTQFVYNAIIRGVTSFRTGCGSSLEAILLYREMLMKGLVPTDYTIPFLLKACAQEFALREGEEIHVHAIKTGLLGSNVYVKNTLMRVYAVCGVIGAAQKLFDECPQRDLVSWTTLIQGYVKTGSPREAVEVFFRMCEASFVADEMTLVIVLSACAMLGDLSLGKRIYRYMHENGVKRDVFVGNALVDMFLKCGDADLARWIFSEMPMKNVVSWNSMILGLAQQGKFKEALVVYEEMQTIGIRPDDITLVGVLNSCANLGLLESGKWVHMYINKHKISADGFIGNALVDMYSKCGSINQALRVFQGMKHRDVYSYTAIIVGLAMHGEAALALEIFSNMSLVGIRPDEVTFLGLLSACSHAGLADEGQRHFEDMSRVYGLEPQTEHYACMVDLLGRAGLLSDAEEFIKNMPIEPDAFVWGALLGACKVHGKVELGELAMKKLVEIEPERDGAYILMSNMYSSADRWRDALKLRRFMKEKHVKKTPGCSSIELDGIVHEFRKGEKSHPKIEEISRFLEEFTSHLKSYGQQDIIAFA</sequence>
<evidence type="ECO:0008006" key="6">
    <source>
        <dbReference type="Google" id="ProtNLM"/>
    </source>
</evidence>
<dbReference type="Proteomes" id="UP001634007">
    <property type="component" value="Unassembled WGS sequence"/>
</dbReference>
<feature type="repeat" description="PPR" evidence="3">
    <location>
        <begin position="218"/>
        <end position="252"/>
    </location>
</feature>
<dbReference type="InterPro" id="IPR002885">
    <property type="entry name" value="PPR_rpt"/>
</dbReference>
<proteinExistence type="inferred from homology"/>
<dbReference type="FunFam" id="1.25.40.10:FF:000427">
    <property type="entry name" value="Pentatricopeptide repeat-containing protein chloroplastic"/>
    <property type="match status" value="1"/>
</dbReference>
<dbReference type="InterPro" id="IPR011990">
    <property type="entry name" value="TPR-like_helical_dom_sf"/>
</dbReference>
<dbReference type="Pfam" id="PF20431">
    <property type="entry name" value="E_motif"/>
    <property type="match status" value="1"/>
</dbReference>
<evidence type="ECO:0000313" key="5">
    <source>
        <dbReference type="Proteomes" id="UP001634007"/>
    </source>
</evidence>
<reference evidence="4 5" key="1">
    <citation type="submission" date="2024-11" db="EMBL/GenBank/DDBJ databases">
        <title>Chromosome-level genome assembly of Eucalyptus globulus Labill. provides insights into its genome evolution.</title>
        <authorList>
            <person name="Li X."/>
        </authorList>
    </citation>
    <scope>NUCLEOTIDE SEQUENCE [LARGE SCALE GENOMIC DNA]</scope>
    <source>
        <strain evidence="4">CL2024</strain>
        <tissue evidence="4">Fresh tender leaves</tissue>
    </source>
</reference>
<organism evidence="4 5">
    <name type="scientific">Eucalyptus globulus</name>
    <name type="common">Tasmanian blue gum</name>
    <dbReference type="NCBI Taxonomy" id="34317"/>
    <lineage>
        <taxon>Eukaryota</taxon>
        <taxon>Viridiplantae</taxon>
        <taxon>Streptophyta</taxon>
        <taxon>Embryophyta</taxon>
        <taxon>Tracheophyta</taxon>
        <taxon>Spermatophyta</taxon>
        <taxon>Magnoliopsida</taxon>
        <taxon>eudicotyledons</taxon>
        <taxon>Gunneridae</taxon>
        <taxon>Pentapetalae</taxon>
        <taxon>rosids</taxon>
        <taxon>malvids</taxon>
        <taxon>Myrtales</taxon>
        <taxon>Myrtaceae</taxon>
        <taxon>Myrtoideae</taxon>
        <taxon>Eucalypteae</taxon>
        <taxon>Eucalyptus</taxon>
    </lineage>
</organism>
<dbReference type="Pfam" id="PF01535">
    <property type="entry name" value="PPR"/>
    <property type="match status" value="1"/>
</dbReference>